<dbReference type="InterPro" id="IPR036412">
    <property type="entry name" value="HAD-like_sf"/>
</dbReference>
<dbReference type="SUPFAM" id="SSF53697">
    <property type="entry name" value="SIS domain"/>
    <property type="match status" value="1"/>
</dbReference>
<dbReference type="GO" id="GO:0097367">
    <property type="term" value="F:carbohydrate derivative binding"/>
    <property type="evidence" value="ECO:0007669"/>
    <property type="project" value="InterPro"/>
</dbReference>
<dbReference type="Proteomes" id="UP000180215">
    <property type="component" value="Unassembled WGS sequence"/>
</dbReference>
<proteinExistence type="predicted"/>
<evidence type="ECO:0000313" key="3">
    <source>
        <dbReference type="Proteomes" id="UP000180215"/>
    </source>
</evidence>
<dbReference type="InterPro" id="IPR023214">
    <property type="entry name" value="HAD_sf"/>
</dbReference>
<evidence type="ECO:0000259" key="1">
    <source>
        <dbReference type="PROSITE" id="PS51464"/>
    </source>
</evidence>
<dbReference type="AlphaFoldDB" id="A0A1S1P6I1"/>
<protein>
    <recommendedName>
        <fullName evidence="1">SIS domain-containing protein</fullName>
    </recommendedName>
</protein>
<sequence length="647" mass="68935">MSRFSEKLDTLLLTAELIASADMSPLAEALRLGRHRPAVAIGSGGSAITAHYFARCRETLFEAPTLVVTPAEFVLGNEDLGQNDVWLFSAGADNADSIASVVAARARGAANIHLVTRNAEGVAARAVAVDLGNRVTILPVADTKDGFLATHSLVASIVALLLASDLASADPLGSALRAAAIDKVRDRLSRSTRQAVQAQLSNVRSDDALLLIADPQLRAVAELIETSAWEAALCPVQRTDLRNFAHGRHTWLHHRGERTVILGLISDDGRDIWKRANALLPEVLRRHVFDLGSAGRLSTAIGIVEGLVIVEAIGTATGIDPGKPGIGEFGRRLYEDDGLLSLARQLGPAVRHKRAAALERDDVGDDPACIRTACLGRRDALGQARVGAIIFDYDGTIISDGERFGHPRPAIVNELIRLDALGVRIAIATGRGGSGGKALRDVLPAAMHNRVLIGYYNGAYIQPLYVDVEVERPATDPDLAEGFAWFESHPELFAGAFEGRFSDVQISIKLDNLADRLAFPAALSACPPIASGAVRFKRSGHSLDFFAAGTSKLSVVDRVRKALPDDAAILCVGDSGARDGNDNELLSHVHGISVGTVCDRHDGCWTLFGKSLIGPEALLRLLQAVKRDGKGCVRIDMASLELDSFAI</sequence>
<dbReference type="EMBL" id="MNAO01000053">
    <property type="protein sequence ID" value="OHV17220.1"/>
    <property type="molecule type" value="Genomic_DNA"/>
</dbReference>
<name>A0A1S1P6I1_METEX</name>
<dbReference type="Pfam" id="PF08282">
    <property type="entry name" value="Hydrolase_3"/>
    <property type="match status" value="1"/>
</dbReference>
<dbReference type="InterPro" id="IPR001347">
    <property type="entry name" value="SIS_dom"/>
</dbReference>
<dbReference type="GO" id="GO:1901135">
    <property type="term" value="P:carbohydrate derivative metabolic process"/>
    <property type="evidence" value="ECO:0007669"/>
    <property type="project" value="InterPro"/>
</dbReference>
<dbReference type="SUPFAM" id="SSF56784">
    <property type="entry name" value="HAD-like"/>
    <property type="match status" value="1"/>
</dbReference>
<dbReference type="PROSITE" id="PS51464">
    <property type="entry name" value="SIS"/>
    <property type="match status" value="1"/>
</dbReference>
<dbReference type="Gene3D" id="3.40.50.10490">
    <property type="entry name" value="Glucose-6-phosphate isomerase like protein, domain 1"/>
    <property type="match status" value="1"/>
</dbReference>
<dbReference type="Gene3D" id="3.40.50.1000">
    <property type="entry name" value="HAD superfamily/HAD-like"/>
    <property type="match status" value="1"/>
</dbReference>
<dbReference type="InterPro" id="IPR046348">
    <property type="entry name" value="SIS_dom_sf"/>
</dbReference>
<accession>A0A1S1P6I1</accession>
<evidence type="ECO:0000313" key="2">
    <source>
        <dbReference type="EMBL" id="OHV17220.1"/>
    </source>
</evidence>
<organism evidence="2 3">
    <name type="scientific">Methylorubrum extorquens</name>
    <name type="common">Methylobacterium dichloromethanicum</name>
    <name type="synonym">Methylobacterium extorquens</name>
    <dbReference type="NCBI Taxonomy" id="408"/>
    <lineage>
        <taxon>Bacteria</taxon>
        <taxon>Pseudomonadati</taxon>
        <taxon>Pseudomonadota</taxon>
        <taxon>Alphaproteobacteria</taxon>
        <taxon>Hyphomicrobiales</taxon>
        <taxon>Methylobacteriaceae</taxon>
        <taxon>Methylorubrum</taxon>
    </lineage>
</organism>
<comment type="caution">
    <text evidence="2">The sequence shown here is derived from an EMBL/GenBank/DDBJ whole genome shotgun (WGS) entry which is preliminary data.</text>
</comment>
<reference evidence="2 3" key="1">
    <citation type="submission" date="2016-10" db="EMBL/GenBank/DDBJ databases">
        <title>Draft genome sequence of Methylobacterium extorquens CP3, a seed endophyte of Crotalaria pumila with plant growth-promoting and metal tolerance properties.</title>
        <authorList>
            <person name="Sanchez-Lopez A.S."/>
            <person name="Van Hamme J.D."/>
            <person name="Thijs S."/>
            <person name="Mcammond B.M."/>
            <person name="Stevens V."/>
            <person name="Gonzalez-Chavez M.D.C."/>
            <person name="Vangronsveld J."/>
        </authorList>
    </citation>
    <scope>NUCLEOTIDE SEQUENCE [LARGE SCALE GENOMIC DNA]</scope>
    <source>
        <strain evidence="2 3">CP3</strain>
    </source>
</reference>
<feature type="domain" description="SIS" evidence="1">
    <location>
        <begin position="26"/>
        <end position="174"/>
    </location>
</feature>
<gene>
    <name evidence="2" type="ORF">BK022_06975</name>
</gene>